<comment type="cofactor">
    <cofactor evidence="1">
        <name>Mg(2+)</name>
        <dbReference type="ChEBI" id="CHEBI:18420"/>
    </cofactor>
</comment>
<dbReference type="PANTHER" id="PTHR31225">
    <property type="entry name" value="OS04G0344100 PROTEIN-RELATED"/>
    <property type="match status" value="1"/>
</dbReference>
<feature type="domain" description="Terpene synthase N-terminal" evidence="6">
    <location>
        <begin position="31"/>
        <end position="208"/>
    </location>
</feature>
<dbReference type="Gene3D" id="1.10.600.10">
    <property type="entry name" value="Farnesyl Diphosphate Synthase"/>
    <property type="match status" value="1"/>
</dbReference>
<dbReference type="Gene3D" id="1.50.10.130">
    <property type="entry name" value="Terpene synthase, N-terminal domain"/>
    <property type="match status" value="1"/>
</dbReference>
<dbReference type="InterPro" id="IPR005630">
    <property type="entry name" value="Terpene_synthase_metal-bd"/>
</dbReference>
<dbReference type="Pfam" id="PF03936">
    <property type="entry name" value="Terpene_synth_C"/>
    <property type="match status" value="1"/>
</dbReference>
<evidence type="ECO:0000313" key="8">
    <source>
        <dbReference type="EMBL" id="GMN35497.1"/>
    </source>
</evidence>
<dbReference type="InterPro" id="IPR050148">
    <property type="entry name" value="Terpene_synthase-like"/>
</dbReference>
<evidence type="ECO:0000259" key="7">
    <source>
        <dbReference type="Pfam" id="PF03936"/>
    </source>
</evidence>
<dbReference type="InterPro" id="IPR008930">
    <property type="entry name" value="Terpenoid_cyclase/PrenylTrfase"/>
</dbReference>
<comment type="caution">
    <text evidence="8">The sequence shown here is derived from an EMBL/GenBank/DDBJ whole genome shotgun (WGS) entry which is preliminary data.</text>
</comment>
<dbReference type="SUPFAM" id="SSF48576">
    <property type="entry name" value="Terpenoid synthases"/>
    <property type="match status" value="1"/>
</dbReference>
<dbReference type="SFLD" id="SFLDS00005">
    <property type="entry name" value="Isoprenoid_Synthase_Type_I"/>
    <property type="match status" value="1"/>
</dbReference>
<comment type="similarity">
    <text evidence="5">Belongs to the terpene synthase family. Tpsb subfamily.</text>
</comment>
<protein>
    <submittedName>
        <fullName evidence="8">Uncharacterized protein</fullName>
    </submittedName>
</protein>
<feature type="domain" description="Terpene synthase metal-binding" evidence="7">
    <location>
        <begin position="265"/>
        <end position="505"/>
    </location>
</feature>
<evidence type="ECO:0000256" key="5">
    <source>
        <dbReference type="ARBA" id="ARBA00033744"/>
    </source>
</evidence>
<keyword evidence="2" id="KW-0479">Metal-binding</keyword>
<dbReference type="InterPro" id="IPR034741">
    <property type="entry name" value="Terpene_cyclase-like_1_C"/>
</dbReference>
<dbReference type="Pfam" id="PF01397">
    <property type="entry name" value="Terpene_synth"/>
    <property type="match status" value="1"/>
</dbReference>
<dbReference type="InterPro" id="IPR044814">
    <property type="entry name" value="Terpene_cyclase_plant_C1"/>
</dbReference>
<evidence type="ECO:0000256" key="2">
    <source>
        <dbReference type="ARBA" id="ARBA00022723"/>
    </source>
</evidence>
<dbReference type="InterPro" id="IPR001906">
    <property type="entry name" value="Terpene_synth_N"/>
</dbReference>
<dbReference type="EMBL" id="BTGU01002215">
    <property type="protein sequence ID" value="GMN35497.1"/>
    <property type="molecule type" value="Genomic_DNA"/>
</dbReference>
<accession>A0AA87ZJC2</accession>
<dbReference type="CDD" id="cd00684">
    <property type="entry name" value="Terpene_cyclase_plant_C1"/>
    <property type="match status" value="1"/>
</dbReference>
<keyword evidence="9" id="KW-1185">Reference proteome</keyword>
<dbReference type="FunFam" id="1.10.600.10:FF:000007">
    <property type="entry name" value="Isoprene synthase, chloroplastic"/>
    <property type="match status" value="1"/>
</dbReference>
<evidence type="ECO:0000256" key="4">
    <source>
        <dbReference type="ARBA" id="ARBA00023239"/>
    </source>
</evidence>
<keyword evidence="3" id="KW-0460">Magnesium</keyword>
<evidence type="ECO:0000256" key="1">
    <source>
        <dbReference type="ARBA" id="ARBA00001946"/>
    </source>
</evidence>
<dbReference type="InterPro" id="IPR036965">
    <property type="entry name" value="Terpene_synth_N_sf"/>
</dbReference>
<dbReference type="FunFam" id="1.50.10.130:FF:000001">
    <property type="entry name" value="Isoprene synthase, chloroplastic"/>
    <property type="match status" value="1"/>
</dbReference>
<dbReference type="Gramene" id="FCD_00037077-RA">
    <property type="protein sequence ID" value="FCD_00037077-RA:cds"/>
    <property type="gene ID" value="FCD_00037077"/>
</dbReference>
<sequence>MSAPVSALHGSTVIKATPTTIRRTADFHPTIWGDHFLKSTSESMDAVEVVTEQQEVQKMKEEVKRMFAVAACNPSETLELIDTIQRLGLDYHFEDEISEKLRDNEKISLDKYNGDLHIVSLWFRLLRQEGYNVASGIFEKFTNEQGKFNNALASDAQGMLSLYEASHLMVHGEPMLEEALAFTTTHLQSSTTSSRLRPFLAAQAKHALNQPIRKGLPRVEARRFISVYEENPSHNEVLLNFAKLDFNVLQKMHQKELSDITRWWKDLDVASNLPFARDRLVESYFWIVGVYFEPQYALARRILVKVFVMLSFIDDIYDVHGTIEELQLFTDAVHSWNINCLDPLPEYMKYCYRELLKLYEEIEELLKKEGRGSYRVHYAKEAMKMQVQGYFEEAKWFHENYVPTMEEYWQVRVMFSGYYVLTLTSFLGMGDVATEEAFECASKYPKIISAACVVCRLMDDITGHEIERERGHVATSVECYVKQYEVSEKEAYVVLNKKVDDAWKDINEECLVPLDVPMPLLMRLVNFTRVMHILYKDGYNYTNAAGITKNLIQSIFVDPIPL</sequence>
<dbReference type="InterPro" id="IPR008949">
    <property type="entry name" value="Isoprenoid_synthase_dom_sf"/>
</dbReference>
<dbReference type="SFLD" id="SFLDG01019">
    <property type="entry name" value="Terpene_Cyclase_Like_1_C_Termi"/>
    <property type="match status" value="1"/>
</dbReference>
<evidence type="ECO:0000256" key="3">
    <source>
        <dbReference type="ARBA" id="ARBA00022842"/>
    </source>
</evidence>
<proteinExistence type="inferred from homology"/>
<dbReference type="GO" id="GO:0000287">
    <property type="term" value="F:magnesium ion binding"/>
    <property type="evidence" value="ECO:0007669"/>
    <property type="project" value="InterPro"/>
</dbReference>
<dbReference type="AlphaFoldDB" id="A0AA87ZJC2"/>
<evidence type="ECO:0000313" key="9">
    <source>
        <dbReference type="Proteomes" id="UP001187192"/>
    </source>
</evidence>
<dbReference type="PANTHER" id="PTHR31225:SF221">
    <property type="entry name" value="(-)-GERMACRENE D SYNTHASE"/>
    <property type="match status" value="1"/>
</dbReference>
<name>A0AA87ZJC2_FICCA</name>
<keyword evidence="4" id="KW-0456">Lyase</keyword>
<dbReference type="Proteomes" id="UP001187192">
    <property type="component" value="Unassembled WGS sequence"/>
</dbReference>
<dbReference type="GO" id="GO:0010333">
    <property type="term" value="F:terpene synthase activity"/>
    <property type="evidence" value="ECO:0007669"/>
    <property type="project" value="InterPro"/>
</dbReference>
<reference evidence="8" key="1">
    <citation type="submission" date="2023-07" db="EMBL/GenBank/DDBJ databases">
        <title>draft genome sequence of fig (Ficus carica).</title>
        <authorList>
            <person name="Takahashi T."/>
            <person name="Nishimura K."/>
        </authorList>
    </citation>
    <scope>NUCLEOTIDE SEQUENCE</scope>
</reference>
<dbReference type="SUPFAM" id="SSF48239">
    <property type="entry name" value="Terpenoid cyclases/Protein prenyltransferases"/>
    <property type="match status" value="1"/>
</dbReference>
<dbReference type="GO" id="GO:0016102">
    <property type="term" value="P:diterpenoid biosynthetic process"/>
    <property type="evidence" value="ECO:0007669"/>
    <property type="project" value="InterPro"/>
</dbReference>
<organism evidence="8 9">
    <name type="scientific">Ficus carica</name>
    <name type="common">Common fig</name>
    <dbReference type="NCBI Taxonomy" id="3494"/>
    <lineage>
        <taxon>Eukaryota</taxon>
        <taxon>Viridiplantae</taxon>
        <taxon>Streptophyta</taxon>
        <taxon>Embryophyta</taxon>
        <taxon>Tracheophyta</taxon>
        <taxon>Spermatophyta</taxon>
        <taxon>Magnoliopsida</taxon>
        <taxon>eudicotyledons</taxon>
        <taxon>Gunneridae</taxon>
        <taxon>Pentapetalae</taxon>
        <taxon>rosids</taxon>
        <taxon>fabids</taxon>
        <taxon>Rosales</taxon>
        <taxon>Moraceae</taxon>
        <taxon>Ficeae</taxon>
        <taxon>Ficus</taxon>
    </lineage>
</organism>
<gene>
    <name evidence="8" type="ORF">TIFTF001_042234</name>
</gene>
<evidence type="ECO:0000259" key="6">
    <source>
        <dbReference type="Pfam" id="PF01397"/>
    </source>
</evidence>